<sequence length="904" mass="101655">MSTIATLPSYRLPTDVRPTHYDLTVRTDLENAKFDGIVKIDLDIKKETSTVVFNTKNLKLSEIALFSAAFSAELLPSSLSFDDSEERGILAFSNALPEGSNAQLKIAFEGELTGSMAGYYRSLGGKDRKEVYSLTQFEPTSAHYAFPCWDEPLLKATFTVTLISRADTVNLSNMSVASEKVYETVSETDESWLTAKLSSLTTNEAAASVKWKITRFHTSPPMSTYLVAYANGRFEYLESSYKSPLSGKVRPLRIYATADLIDKAEFALDVKRQVLPLYEQVFDIEFPLPKLDTLVASDFDAGAMENWGLITGRTARLLIDPKNFDLEIKKRNATTMCHEVAHMWFGDITTMEWWDNLYLNEGFATLMGKVTILEKVFPDWKLNAHFLSVSFFMALGLDAKHSSHPVEVECPNANMINEIFDSLSYHKAASVLRMLSSYVGEERFLKGVSLYLKAHLYANSVTKDLWDGIQQATGLDIPKMMDNWIKKIGYPVITVTETKDGIKVRQDRFLETGPAEDKDNETIWTIPLGLLTVSDSGETIVDRALILDEREKTISLDHSKPFKLNAGTVSFCRVLYSPERLVAIGQEASKIPSPLSMEDRMGLVDDALALAKAGFATVSSALSLIDVLRNEEEFVVWDSIATSLATIRSVWWEHDKIVDLIMEFERGLFGPIVKRLGYDSVEGESPDARSLRTLAVKHAALAQQPDVVRELTARFAHYMETGDDSRIPADFENAIYKSAVSNGGRAEWEAVKKIAQQPKTPQSGLQALASLGWTKDPELSKATFEFLLTDVRDQDTMYVLMGLSGNRHSRRFTAETFKEHYDALAKRMEGTFSVRFIVLTAFDSLTTEKDYEETDEFFKNKDTSKFRMALSQVLESIKSKAAWIKRSTEDVQQWLETRKSDSKF</sequence>
<evidence type="ECO:0000313" key="16">
    <source>
        <dbReference type="Proteomes" id="UP000218811"/>
    </source>
</evidence>
<evidence type="ECO:0000256" key="9">
    <source>
        <dbReference type="PIRSR" id="PIRSR634016-3"/>
    </source>
</evidence>
<name>A0A2H3JMJ8_WOLCO</name>
<feature type="domain" description="ERAP1-like C-terminal" evidence="13">
    <location>
        <begin position="562"/>
        <end position="878"/>
    </location>
</feature>
<feature type="active site" description="Proton acceptor" evidence="8">
    <location>
        <position position="339"/>
    </location>
</feature>
<dbReference type="GO" id="GO:0005737">
    <property type="term" value="C:cytoplasm"/>
    <property type="evidence" value="ECO:0007669"/>
    <property type="project" value="TreeGrafter"/>
</dbReference>
<evidence type="ECO:0000256" key="8">
    <source>
        <dbReference type="PIRSR" id="PIRSR634016-1"/>
    </source>
</evidence>
<dbReference type="EC" id="3.4.11.-" evidence="11"/>
<accession>A0A2H3JMJ8</accession>
<dbReference type="OrthoDB" id="10031169at2759"/>
<dbReference type="InterPro" id="IPR034016">
    <property type="entry name" value="M1_APN-typ"/>
</dbReference>
<evidence type="ECO:0000313" key="15">
    <source>
        <dbReference type="EMBL" id="PCH38958.1"/>
    </source>
</evidence>
<feature type="site" description="Transition state stabilizer" evidence="10">
    <location>
        <position position="425"/>
    </location>
</feature>
<feature type="domain" description="Peptidase M1 membrane alanine aminopeptidase" evidence="12">
    <location>
        <begin position="266"/>
        <end position="484"/>
    </location>
</feature>
<dbReference type="SUPFAM" id="SSF63737">
    <property type="entry name" value="Leukotriene A4 hydrolase N-terminal domain"/>
    <property type="match status" value="1"/>
</dbReference>
<feature type="binding site" evidence="9">
    <location>
        <position position="342"/>
    </location>
    <ligand>
        <name>Zn(2+)</name>
        <dbReference type="ChEBI" id="CHEBI:29105"/>
        <note>catalytic</note>
    </ligand>
</feature>
<dbReference type="GO" id="GO:0043171">
    <property type="term" value="P:peptide catabolic process"/>
    <property type="evidence" value="ECO:0007669"/>
    <property type="project" value="TreeGrafter"/>
</dbReference>
<comment type="cofactor">
    <cofactor evidence="9 11">
        <name>Zn(2+)</name>
        <dbReference type="ChEBI" id="CHEBI:29105"/>
    </cofactor>
    <text evidence="9 11">Binds 1 zinc ion per subunit.</text>
</comment>
<dbReference type="FunFam" id="1.25.50.20:FF:000002">
    <property type="entry name" value="Aminopeptidase"/>
    <property type="match status" value="1"/>
</dbReference>
<evidence type="ECO:0000256" key="10">
    <source>
        <dbReference type="PIRSR" id="PIRSR634016-4"/>
    </source>
</evidence>
<evidence type="ECO:0000256" key="7">
    <source>
        <dbReference type="ARBA" id="ARBA00023049"/>
    </source>
</evidence>
<keyword evidence="3 11" id="KW-0645">Protease</keyword>
<dbReference type="Gene3D" id="1.25.50.20">
    <property type="match status" value="1"/>
</dbReference>
<dbReference type="OMA" id="MMEYVAI"/>
<dbReference type="GO" id="GO:0008270">
    <property type="term" value="F:zinc ion binding"/>
    <property type="evidence" value="ECO:0007669"/>
    <property type="project" value="UniProtKB-UniRule"/>
</dbReference>
<proteinExistence type="inferred from homology"/>
<dbReference type="EMBL" id="KB467943">
    <property type="protein sequence ID" value="PCH38958.1"/>
    <property type="molecule type" value="Genomic_DNA"/>
</dbReference>
<evidence type="ECO:0000259" key="13">
    <source>
        <dbReference type="Pfam" id="PF11838"/>
    </source>
</evidence>
<reference evidence="15 16" key="1">
    <citation type="journal article" date="2012" name="Science">
        <title>The Paleozoic origin of enzymatic lignin decomposition reconstructed from 31 fungal genomes.</title>
        <authorList>
            <person name="Floudas D."/>
            <person name="Binder M."/>
            <person name="Riley R."/>
            <person name="Barry K."/>
            <person name="Blanchette R.A."/>
            <person name="Henrissat B."/>
            <person name="Martinez A.T."/>
            <person name="Otillar R."/>
            <person name="Spatafora J.W."/>
            <person name="Yadav J.S."/>
            <person name="Aerts A."/>
            <person name="Benoit I."/>
            <person name="Boyd A."/>
            <person name="Carlson A."/>
            <person name="Copeland A."/>
            <person name="Coutinho P.M."/>
            <person name="de Vries R.P."/>
            <person name="Ferreira P."/>
            <person name="Findley K."/>
            <person name="Foster B."/>
            <person name="Gaskell J."/>
            <person name="Glotzer D."/>
            <person name="Gorecki P."/>
            <person name="Heitman J."/>
            <person name="Hesse C."/>
            <person name="Hori C."/>
            <person name="Igarashi K."/>
            <person name="Jurgens J.A."/>
            <person name="Kallen N."/>
            <person name="Kersten P."/>
            <person name="Kohler A."/>
            <person name="Kuees U."/>
            <person name="Kumar T.K.A."/>
            <person name="Kuo A."/>
            <person name="LaButti K."/>
            <person name="Larrondo L.F."/>
            <person name="Lindquist E."/>
            <person name="Ling A."/>
            <person name="Lombard V."/>
            <person name="Lucas S."/>
            <person name="Lundell T."/>
            <person name="Martin R."/>
            <person name="McLaughlin D.J."/>
            <person name="Morgenstern I."/>
            <person name="Morin E."/>
            <person name="Murat C."/>
            <person name="Nagy L.G."/>
            <person name="Nolan M."/>
            <person name="Ohm R.A."/>
            <person name="Patyshakuliyeva A."/>
            <person name="Rokas A."/>
            <person name="Ruiz-Duenas F.J."/>
            <person name="Sabat G."/>
            <person name="Salamov A."/>
            <person name="Samejima M."/>
            <person name="Schmutz J."/>
            <person name="Slot J.C."/>
            <person name="St John F."/>
            <person name="Stenlid J."/>
            <person name="Sun H."/>
            <person name="Sun S."/>
            <person name="Syed K."/>
            <person name="Tsang A."/>
            <person name="Wiebenga A."/>
            <person name="Young D."/>
            <person name="Pisabarro A."/>
            <person name="Eastwood D.C."/>
            <person name="Martin F."/>
            <person name="Cullen D."/>
            <person name="Grigoriev I.V."/>
            <person name="Hibbett D.S."/>
        </authorList>
    </citation>
    <scope>NUCLEOTIDE SEQUENCE [LARGE SCALE GENOMIC DNA]</scope>
    <source>
        <strain evidence="15 16">MD-104</strain>
    </source>
</reference>
<feature type="domain" description="Aminopeptidase N-like N-terminal" evidence="14">
    <location>
        <begin position="18"/>
        <end position="226"/>
    </location>
</feature>
<dbReference type="InterPro" id="IPR024571">
    <property type="entry name" value="ERAP1-like_C_dom"/>
</dbReference>
<evidence type="ECO:0000259" key="12">
    <source>
        <dbReference type="Pfam" id="PF01433"/>
    </source>
</evidence>
<dbReference type="PANTHER" id="PTHR11533:SF174">
    <property type="entry name" value="PUROMYCIN-SENSITIVE AMINOPEPTIDASE-RELATED"/>
    <property type="match status" value="1"/>
</dbReference>
<dbReference type="Pfam" id="PF17900">
    <property type="entry name" value="Peptidase_M1_N"/>
    <property type="match status" value="1"/>
</dbReference>
<dbReference type="InterPro" id="IPR050344">
    <property type="entry name" value="Peptidase_M1_aminopeptidases"/>
</dbReference>
<dbReference type="InterPro" id="IPR027268">
    <property type="entry name" value="Peptidase_M4/M1_CTD_sf"/>
</dbReference>
<dbReference type="GO" id="GO:0005615">
    <property type="term" value="C:extracellular space"/>
    <property type="evidence" value="ECO:0007669"/>
    <property type="project" value="TreeGrafter"/>
</dbReference>
<keyword evidence="6 9" id="KW-0862">Zinc</keyword>
<dbReference type="Proteomes" id="UP000218811">
    <property type="component" value="Unassembled WGS sequence"/>
</dbReference>
<dbReference type="GO" id="GO:0070006">
    <property type="term" value="F:metalloaminopeptidase activity"/>
    <property type="evidence" value="ECO:0007669"/>
    <property type="project" value="TreeGrafter"/>
</dbReference>
<dbReference type="SUPFAM" id="SSF55486">
    <property type="entry name" value="Metalloproteases ('zincins'), catalytic domain"/>
    <property type="match status" value="1"/>
</dbReference>
<evidence type="ECO:0000256" key="1">
    <source>
        <dbReference type="ARBA" id="ARBA00010136"/>
    </source>
</evidence>
<evidence type="ECO:0000256" key="3">
    <source>
        <dbReference type="ARBA" id="ARBA00022670"/>
    </source>
</evidence>
<dbReference type="InterPro" id="IPR014782">
    <property type="entry name" value="Peptidase_M1_dom"/>
</dbReference>
<dbReference type="GO" id="GO:0006508">
    <property type="term" value="P:proteolysis"/>
    <property type="evidence" value="ECO:0007669"/>
    <property type="project" value="UniProtKB-KW"/>
</dbReference>
<dbReference type="InterPro" id="IPR045357">
    <property type="entry name" value="Aminopeptidase_N-like_N"/>
</dbReference>
<dbReference type="Gene3D" id="2.60.40.1730">
    <property type="entry name" value="tricorn interacting facor f3 domain"/>
    <property type="match status" value="1"/>
</dbReference>
<keyword evidence="16" id="KW-1185">Reference proteome</keyword>
<keyword evidence="4 9" id="KW-0479">Metal-binding</keyword>
<dbReference type="GO" id="GO:0016020">
    <property type="term" value="C:membrane"/>
    <property type="evidence" value="ECO:0007669"/>
    <property type="project" value="TreeGrafter"/>
</dbReference>
<evidence type="ECO:0000256" key="5">
    <source>
        <dbReference type="ARBA" id="ARBA00022801"/>
    </source>
</evidence>
<evidence type="ECO:0000259" key="14">
    <source>
        <dbReference type="Pfam" id="PF17900"/>
    </source>
</evidence>
<evidence type="ECO:0000256" key="2">
    <source>
        <dbReference type="ARBA" id="ARBA00022438"/>
    </source>
</evidence>
<dbReference type="Gene3D" id="1.10.390.10">
    <property type="entry name" value="Neutral Protease Domain 2"/>
    <property type="match status" value="1"/>
</dbReference>
<dbReference type="CDD" id="cd09601">
    <property type="entry name" value="M1_APN-Q_like"/>
    <property type="match status" value="1"/>
</dbReference>
<dbReference type="PANTHER" id="PTHR11533">
    <property type="entry name" value="PROTEASE M1 ZINC METALLOPROTEASE"/>
    <property type="match status" value="1"/>
</dbReference>
<evidence type="ECO:0000256" key="6">
    <source>
        <dbReference type="ARBA" id="ARBA00022833"/>
    </source>
</evidence>
<dbReference type="InterPro" id="IPR042097">
    <property type="entry name" value="Aminopeptidase_N-like_N_sf"/>
</dbReference>
<protein>
    <recommendedName>
        <fullName evidence="11">Aminopeptidase</fullName>
        <ecNumber evidence="11">3.4.11.-</ecNumber>
    </recommendedName>
</protein>
<dbReference type="Pfam" id="PF11838">
    <property type="entry name" value="ERAP1_C"/>
    <property type="match status" value="1"/>
</dbReference>
<evidence type="ECO:0000256" key="4">
    <source>
        <dbReference type="ARBA" id="ARBA00022723"/>
    </source>
</evidence>
<dbReference type="Gene3D" id="2.60.40.1910">
    <property type="match status" value="1"/>
</dbReference>
<keyword evidence="5 11" id="KW-0378">Hydrolase</keyword>
<comment type="similarity">
    <text evidence="1 11">Belongs to the peptidase M1 family.</text>
</comment>
<dbReference type="Pfam" id="PF01433">
    <property type="entry name" value="Peptidase_M1"/>
    <property type="match status" value="1"/>
</dbReference>
<dbReference type="FunFam" id="1.10.390.10:FF:000006">
    <property type="entry name" value="Puromycin-sensitive aminopeptidase"/>
    <property type="match status" value="1"/>
</dbReference>
<gene>
    <name evidence="15" type="ORF">WOLCODRAFT_141023</name>
</gene>
<keyword evidence="7 11" id="KW-0482">Metalloprotease</keyword>
<feature type="binding site" evidence="9">
    <location>
        <position position="361"/>
    </location>
    <ligand>
        <name>Zn(2+)</name>
        <dbReference type="ChEBI" id="CHEBI:29105"/>
        <note>catalytic</note>
    </ligand>
</feature>
<keyword evidence="2 11" id="KW-0031">Aminopeptidase</keyword>
<dbReference type="STRING" id="742152.A0A2H3JMJ8"/>
<feature type="binding site" evidence="9">
    <location>
        <position position="338"/>
    </location>
    <ligand>
        <name>Zn(2+)</name>
        <dbReference type="ChEBI" id="CHEBI:29105"/>
        <note>catalytic</note>
    </ligand>
</feature>
<organism evidence="15 16">
    <name type="scientific">Wolfiporia cocos (strain MD-104)</name>
    <name type="common">Brown rot fungus</name>
    <dbReference type="NCBI Taxonomy" id="742152"/>
    <lineage>
        <taxon>Eukaryota</taxon>
        <taxon>Fungi</taxon>
        <taxon>Dikarya</taxon>
        <taxon>Basidiomycota</taxon>
        <taxon>Agaricomycotina</taxon>
        <taxon>Agaricomycetes</taxon>
        <taxon>Polyporales</taxon>
        <taxon>Phaeolaceae</taxon>
        <taxon>Wolfiporia</taxon>
    </lineage>
</organism>
<dbReference type="AlphaFoldDB" id="A0A2H3JMJ8"/>
<dbReference type="GO" id="GO:0042277">
    <property type="term" value="F:peptide binding"/>
    <property type="evidence" value="ECO:0007669"/>
    <property type="project" value="TreeGrafter"/>
</dbReference>
<evidence type="ECO:0000256" key="11">
    <source>
        <dbReference type="RuleBase" id="RU364040"/>
    </source>
</evidence>